<dbReference type="OrthoDB" id="1680428at2"/>
<proteinExistence type="inferred from homology"/>
<evidence type="ECO:0000313" key="3">
    <source>
        <dbReference type="Proteomes" id="UP000011135"/>
    </source>
</evidence>
<comment type="caution">
    <text evidence="2">The sequence shown here is derived from an EMBL/GenBank/DDBJ whole genome shotgun (WGS) entry which is preliminary data.</text>
</comment>
<accession>L8JZL7</accession>
<evidence type="ECO:0000313" key="2">
    <source>
        <dbReference type="EMBL" id="ELR73109.1"/>
    </source>
</evidence>
<dbReference type="AlphaFoldDB" id="L8JZL7"/>
<reference evidence="2 3" key="1">
    <citation type="submission" date="2012-12" db="EMBL/GenBank/DDBJ databases">
        <title>Genome assembly of Fulvivirga imtechensis AK7.</title>
        <authorList>
            <person name="Nupur N."/>
            <person name="Khatri I."/>
            <person name="Kumar R."/>
            <person name="Subramanian S."/>
            <person name="Pinnaka A."/>
        </authorList>
    </citation>
    <scope>NUCLEOTIDE SEQUENCE [LARGE SCALE GENOMIC DNA]</scope>
    <source>
        <strain evidence="2 3">AK7</strain>
    </source>
</reference>
<dbReference type="Proteomes" id="UP000011135">
    <property type="component" value="Unassembled WGS sequence"/>
</dbReference>
<dbReference type="eggNOG" id="COG1538">
    <property type="taxonomic scope" value="Bacteria"/>
</dbReference>
<name>L8JZL7_9BACT</name>
<keyword evidence="3" id="KW-1185">Reference proteome</keyword>
<dbReference type="STRING" id="1237149.C900_05744"/>
<dbReference type="InterPro" id="IPR003423">
    <property type="entry name" value="OMP_efflux"/>
</dbReference>
<dbReference type="Pfam" id="PF02321">
    <property type="entry name" value="OEP"/>
    <property type="match status" value="1"/>
</dbReference>
<dbReference type="PANTHER" id="PTHR30203">
    <property type="entry name" value="OUTER MEMBRANE CATION EFFLUX PROTEIN"/>
    <property type="match status" value="1"/>
</dbReference>
<gene>
    <name evidence="2" type="ORF">C900_05744</name>
</gene>
<dbReference type="InterPro" id="IPR010131">
    <property type="entry name" value="MdtP/NodT-like"/>
</dbReference>
<organism evidence="2 3">
    <name type="scientific">Fulvivirga imtechensis AK7</name>
    <dbReference type="NCBI Taxonomy" id="1237149"/>
    <lineage>
        <taxon>Bacteria</taxon>
        <taxon>Pseudomonadati</taxon>
        <taxon>Bacteroidota</taxon>
        <taxon>Cytophagia</taxon>
        <taxon>Cytophagales</taxon>
        <taxon>Fulvivirgaceae</taxon>
        <taxon>Fulvivirga</taxon>
    </lineage>
</organism>
<evidence type="ECO:0000256" key="1">
    <source>
        <dbReference type="ARBA" id="ARBA00007613"/>
    </source>
</evidence>
<dbReference type="EMBL" id="AMZN01000009">
    <property type="protein sequence ID" value="ELR73109.1"/>
    <property type="molecule type" value="Genomic_DNA"/>
</dbReference>
<dbReference type="GO" id="GO:0015562">
    <property type="term" value="F:efflux transmembrane transporter activity"/>
    <property type="evidence" value="ECO:0007669"/>
    <property type="project" value="InterPro"/>
</dbReference>
<dbReference type="Gene3D" id="1.20.1600.10">
    <property type="entry name" value="Outer membrane efflux proteins (OEP)"/>
    <property type="match status" value="1"/>
</dbReference>
<dbReference type="SUPFAM" id="SSF56954">
    <property type="entry name" value="Outer membrane efflux proteins (OEP)"/>
    <property type="match status" value="1"/>
</dbReference>
<sequence>MAQAELNQYLEIAAENNPELKARYAEFEASLEKIPQAKTLQDPTLSIGYFISPVETRVGPQRVRFSLSQMFPWFGTLDARGDVAALQAKANYLKFINARGKLFQMVKGQYYEIWEVQKLMELEQKNLALLDSYEKLAQTRFSSGEGRLANVLRVQLEQQQVKTQLKILQNRMEPLKASFERLINQQVQPEIVIADSIPVKPLHEYIRPDTLPAHPVVQFYQLQQQASGQSKRVAIKSGYPNLGAGLDYVVVDKRTDMSMSDNGKNVIMPMVTIGLPIWRKKYNAAVKEAELREEQFQFEQENAINTFLSQLDIAYYQLQVAQDQMDLFRSEIEISNKTLELSISDYTNNLSDFEEVLQIQQKLIQFERGYYTAYKNYLLMMSDIEYLTYEVSEEERNN</sequence>
<dbReference type="PATRIC" id="fig|1237149.3.peg.824"/>
<comment type="similarity">
    <text evidence="1">Belongs to the outer membrane factor (OMF) (TC 1.B.17) family.</text>
</comment>
<protein>
    <submittedName>
        <fullName evidence="2">Heavy metal RND efflux outer membrane protein, CzcC family</fullName>
    </submittedName>
</protein>